<sequence>MRAPRTPPGPRPAPGLPAAPTPAAPSSGAPWSAAHALRRAAVPAAVLGGAAAAFAYVAAVDPNVPGHYPACPLLTYTGLYCPGCGGLRCAHALAHGRLGTALGDNALAVAGFAFFAVVWTAWCAAALRGRTFAPSLTRAHRWAFWTLLIAFGVVRNLPFGRALVP</sequence>
<proteinExistence type="predicted"/>
<keyword evidence="2" id="KW-1133">Transmembrane helix</keyword>
<reference evidence="3 4" key="1">
    <citation type="submission" date="2016-10" db="EMBL/GenBank/DDBJ databases">
        <authorList>
            <person name="de Groot N.N."/>
        </authorList>
    </citation>
    <scope>NUCLEOTIDE SEQUENCE [LARGE SCALE GENOMIC DNA]</scope>
    <source>
        <strain evidence="3 4">CGMCC 4.2026</strain>
    </source>
</reference>
<evidence type="ECO:0000256" key="1">
    <source>
        <dbReference type="SAM" id="MobiDB-lite"/>
    </source>
</evidence>
<feature type="compositionally biased region" description="Pro residues" evidence="1">
    <location>
        <begin position="1"/>
        <end position="23"/>
    </location>
</feature>
<keyword evidence="2" id="KW-0812">Transmembrane</keyword>
<feature type="transmembrane region" description="Helical" evidence="2">
    <location>
        <begin position="139"/>
        <end position="157"/>
    </location>
</feature>
<feature type="transmembrane region" description="Helical" evidence="2">
    <location>
        <begin position="40"/>
        <end position="59"/>
    </location>
</feature>
<dbReference type="InterPro" id="IPR021215">
    <property type="entry name" value="DUF2752"/>
</dbReference>
<dbReference type="Proteomes" id="UP000181951">
    <property type="component" value="Unassembled WGS sequence"/>
</dbReference>
<evidence type="ECO:0008006" key="5">
    <source>
        <dbReference type="Google" id="ProtNLM"/>
    </source>
</evidence>
<evidence type="ECO:0000313" key="4">
    <source>
        <dbReference type="Proteomes" id="UP000181951"/>
    </source>
</evidence>
<feature type="transmembrane region" description="Helical" evidence="2">
    <location>
        <begin position="106"/>
        <end position="127"/>
    </location>
</feature>
<gene>
    <name evidence="3" type="ORF">SAMN05216267_100891</name>
</gene>
<dbReference type="Pfam" id="PF10825">
    <property type="entry name" value="DUF2752"/>
    <property type="match status" value="1"/>
</dbReference>
<keyword evidence="4" id="KW-1185">Reference proteome</keyword>
<accession>A0A1H8IIH3</accession>
<dbReference type="OrthoDB" id="5966662at2"/>
<dbReference type="AlphaFoldDB" id="A0A1H8IIH3"/>
<dbReference type="EMBL" id="FODD01000008">
    <property type="protein sequence ID" value="SEN68181.1"/>
    <property type="molecule type" value="Genomic_DNA"/>
</dbReference>
<keyword evidence="2" id="KW-0472">Membrane</keyword>
<dbReference type="STRING" id="310780.SAMN05216267_100891"/>
<feature type="region of interest" description="Disordered" evidence="1">
    <location>
        <begin position="1"/>
        <end position="27"/>
    </location>
</feature>
<evidence type="ECO:0000313" key="3">
    <source>
        <dbReference type="EMBL" id="SEN68181.1"/>
    </source>
</evidence>
<protein>
    <recommendedName>
        <fullName evidence="5">DUF2752 domain-containing protein</fullName>
    </recommendedName>
</protein>
<organism evidence="3 4">
    <name type="scientific">Actinacidiphila rubida</name>
    <dbReference type="NCBI Taxonomy" id="310780"/>
    <lineage>
        <taxon>Bacteria</taxon>
        <taxon>Bacillati</taxon>
        <taxon>Actinomycetota</taxon>
        <taxon>Actinomycetes</taxon>
        <taxon>Kitasatosporales</taxon>
        <taxon>Streptomycetaceae</taxon>
        <taxon>Actinacidiphila</taxon>
    </lineage>
</organism>
<name>A0A1H8IIH3_9ACTN</name>
<evidence type="ECO:0000256" key="2">
    <source>
        <dbReference type="SAM" id="Phobius"/>
    </source>
</evidence>